<reference evidence="1" key="1">
    <citation type="submission" date="2022-06" db="EMBL/GenBank/DDBJ databases">
        <authorList>
            <person name="Legras J.-L."/>
            <person name="Devillers H."/>
            <person name="Grondin C."/>
        </authorList>
    </citation>
    <scope>NUCLEOTIDE SEQUENCE</scope>
    <source>
        <strain evidence="1">CLIB 1444</strain>
    </source>
</reference>
<evidence type="ECO:0000313" key="1">
    <source>
        <dbReference type="EMBL" id="CAH6723795.1"/>
    </source>
</evidence>
<evidence type="ECO:0000313" key="2">
    <source>
        <dbReference type="Proteomes" id="UP001152531"/>
    </source>
</evidence>
<comment type="caution">
    <text evidence="1">The sequence shown here is derived from an EMBL/GenBank/DDBJ whole genome shotgun (WGS) entry which is preliminary data.</text>
</comment>
<dbReference type="EMBL" id="CALSDN010000020">
    <property type="protein sequence ID" value="CAH6723795.1"/>
    <property type="molecule type" value="Genomic_DNA"/>
</dbReference>
<name>A0ACA9YGB7_9ASCO</name>
<dbReference type="Proteomes" id="UP001152531">
    <property type="component" value="Unassembled WGS sequence"/>
</dbReference>
<keyword evidence="2" id="KW-1185">Reference proteome</keyword>
<organism evidence="1 2">
    <name type="scientific">[Candida] jaroonii</name>
    <dbReference type="NCBI Taxonomy" id="467808"/>
    <lineage>
        <taxon>Eukaryota</taxon>
        <taxon>Fungi</taxon>
        <taxon>Dikarya</taxon>
        <taxon>Ascomycota</taxon>
        <taxon>Saccharomycotina</taxon>
        <taxon>Pichiomycetes</taxon>
        <taxon>Debaryomycetaceae</taxon>
        <taxon>Yamadazyma</taxon>
    </lineage>
</organism>
<accession>A0ACA9YGB7</accession>
<sequence>MSGFPKIPFFKGDTDDDASIHLNSKVGPANPLPKLKNTDKEMLKILNENDDDDDEFNNNFELFKKGLLKFGKEREEKDDSDEVDDEDQDFTPDEDEEEDQGEEIEEETDNELNDFDDDTEVEEDTDEKEEIIDLKATSKHKTEHIVSKFNISTISYIVIFIQFLLIIVVLFNNKKSNTINNFQDLNLKFDEIDYEIVRLNKFNEGLSKNNKMIESNLNDLNSNLNSKFDIISKKFNDINNEISKTGLKDFKQIDKLSKDVETLQKNVKNSETLGNLDEFDSQLDIINGKLSQLQELSQNVETFKEKIIDDIVKILPQYLPIYMDKGKIHYVPEFNKYLYNFIESYTQEANVIKWEDFLNENKQYLTQYIQKLVSEVKDPLPKHNFEKYIKEKMNENNRVIYDKLNQLIDNINFNTTNVKLSSDKIMLDNLMDIFSKGSINTNYADYKLGSRILGFLTQIPNRERSLNRKIFLGWYDYLISSSPSVINLKSNANNVLIDGGDSWQCNMNKFSNEKCSIGIKLSSSIILTDLLIKKVEHQSKVVSIYLKPSTKREYEKLLQYLKEFRINFEKPTNKYLNKFIKVKEIEMDQLVNHIKLPISLVNLQIPIREVYLEFNEDIEINNIKAFGISEINAYKYSKEFESLVDHMKVDDNIEVLI</sequence>
<protein>
    <submittedName>
        <fullName evidence="1">Uncharacterized protein</fullName>
    </submittedName>
</protein>
<gene>
    <name evidence="1" type="ORF">CLIB1444_20S00914</name>
</gene>
<proteinExistence type="predicted"/>